<dbReference type="GO" id="GO:0043565">
    <property type="term" value="F:sequence-specific DNA binding"/>
    <property type="evidence" value="ECO:0007669"/>
    <property type="project" value="InterPro"/>
</dbReference>
<evidence type="ECO:0000313" key="7">
    <source>
        <dbReference type="EMBL" id="NEG88833.1"/>
    </source>
</evidence>
<dbReference type="Proteomes" id="UP000469194">
    <property type="component" value="Unassembled WGS sequence"/>
</dbReference>
<keyword evidence="3" id="KW-0010">Activator</keyword>
<keyword evidence="4" id="KW-0804">Transcription</keyword>
<dbReference type="SUPFAM" id="SSF51215">
    <property type="entry name" value="Regulatory protein AraC"/>
    <property type="match status" value="1"/>
</dbReference>
<accession>A0A6N9Z3R5</accession>
<evidence type="ECO:0000259" key="6">
    <source>
        <dbReference type="PROSITE" id="PS01124"/>
    </source>
</evidence>
<keyword evidence="8" id="KW-1185">Reference proteome</keyword>
<dbReference type="InterPro" id="IPR020449">
    <property type="entry name" value="Tscrpt_reg_AraC-type_HTH"/>
</dbReference>
<keyword evidence="2" id="KW-0238">DNA-binding</keyword>
<proteinExistence type="predicted"/>
<dbReference type="PROSITE" id="PS01124">
    <property type="entry name" value="HTH_ARAC_FAMILY_2"/>
    <property type="match status" value="1"/>
</dbReference>
<dbReference type="InterPro" id="IPR018062">
    <property type="entry name" value="HTH_AraC-typ_CS"/>
</dbReference>
<dbReference type="EMBL" id="WHZW01000003">
    <property type="protein sequence ID" value="NEG88833.1"/>
    <property type="molecule type" value="Genomic_DNA"/>
</dbReference>
<dbReference type="PANTHER" id="PTHR46796">
    <property type="entry name" value="HTH-TYPE TRANSCRIPTIONAL ACTIVATOR RHAS-RELATED"/>
    <property type="match status" value="1"/>
</dbReference>
<dbReference type="InterPro" id="IPR009057">
    <property type="entry name" value="Homeodomain-like_sf"/>
</dbReference>
<evidence type="ECO:0000256" key="5">
    <source>
        <dbReference type="SAM" id="MobiDB-lite"/>
    </source>
</evidence>
<dbReference type="InterPro" id="IPR018060">
    <property type="entry name" value="HTH_AraC"/>
</dbReference>
<dbReference type="AlphaFoldDB" id="A0A6N9Z3R5"/>
<evidence type="ECO:0000313" key="8">
    <source>
        <dbReference type="Proteomes" id="UP000469194"/>
    </source>
</evidence>
<dbReference type="SMART" id="SM00342">
    <property type="entry name" value="HTH_ARAC"/>
    <property type="match status" value="1"/>
</dbReference>
<dbReference type="PRINTS" id="PR00032">
    <property type="entry name" value="HTHARAC"/>
</dbReference>
<dbReference type="GO" id="GO:0003700">
    <property type="term" value="F:DNA-binding transcription factor activity"/>
    <property type="evidence" value="ECO:0007669"/>
    <property type="project" value="InterPro"/>
</dbReference>
<comment type="caution">
    <text evidence="7">The sequence shown here is derived from an EMBL/GenBank/DDBJ whole genome shotgun (WGS) entry which is preliminary data.</text>
</comment>
<evidence type="ECO:0000256" key="2">
    <source>
        <dbReference type="ARBA" id="ARBA00023125"/>
    </source>
</evidence>
<dbReference type="Pfam" id="PF12833">
    <property type="entry name" value="HTH_18"/>
    <property type="match status" value="1"/>
</dbReference>
<dbReference type="Gene3D" id="2.60.120.10">
    <property type="entry name" value="Jelly Rolls"/>
    <property type="match status" value="1"/>
</dbReference>
<dbReference type="Pfam" id="PF02311">
    <property type="entry name" value="AraC_binding"/>
    <property type="match status" value="1"/>
</dbReference>
<reference evidence="7 8" key="1">
    <citation type="submission" date="2019-10" db="EMBL/GenBank/DDBJ databases">
        <title>Bifidobacterium from non-human primates.</title>
        <authorList>
            <person name="Modesto M."/>
        </authorList>
    </citation>
    <scope>NUCLEOTIDE SEQUENCE [LARGE SCALE GENOMIC DNA]</scope>
    <source>
        <strain evidence="7 8">TRE17</strain>
    </source>
</reference>
<dbReference type="InterPro" id="IPR037923">
    <property type="entry name" value="HTH-like"/>
</dbReference>
<evidence type="ECO:0000256" key="3">
    <source>
        <dbReference type="ARBA" id="ARBA00023159"/>
    </source>
</evidence>
<name>A0A6N9Z3R5_9BIFI</name>
<dbReference type="InterPro" id="IPR050204">
    <property type="entry name" value="AraC_XylS_family_regulators"/>
</dbReference>
<feature type="region of interest" description="Disordered" evidence="5">
    <location>
        <begin position="196"/>
        <end position="235"/>
    </location>
</feature>
<dbReference type="InterPro" id="IPR014710">
    <property type="entry name" value="RmlC-like_jellyroll"/>
</dbReference>
<organism evidence="7 8">
    <name type="scientific">Bifidobacterium aerophilum</name>
    <dbReference type="NCBI Taxonomy" id="1798155"/>
    <lineage>
        <taxon>Bacteria</taxon>
        <taxon>Bacillati</taxon>
        <taxon>Actinomycetota</taxon>
        <taxon>Actinomycetes</taxon>
        <taxon>Bifidobacteriales</taxon>
        <taxon>Bifidobacteriaceae</taxon>
        <taxon>Bifidobacterium</taxon>
    </lineage>
</organism>
<dbReference type="RefSeq" id="WP_163229522.1">
    <property type="nucleotide sequence ID" value="NZ_WHZW01000003.1"/>
</dbReference>
<dbReference type="InterPro" id="IPR003313">
    <property type="entry name" value="AraC-bd"/>
</dbReference>
<keyword evidence="1" id="KW-0805">Transcription regulation</keyword>
<dbReference type="PROSITE" id="PS00041">
    <property type="entry name" value="HTH_ARAC_FAMILY_1"/>
    <property type="match status" value="1"/>
</dbReference>
<gene>
    <name evidence="7" type="ORF">GFD25_02165</name>
</gene>
<dbReference type="SUPFAM" id="SSF46689">
    <property type="entry name" value="Homeodomain-like"/>
    <property type="match status" value="2"/>
</dbReference>
<protein>
    <submittedName>
        <fullName evidence="7">Helix-turn-helix domain-containing protein</fullName>
    </submittedName>
</protein>
<evidence type="ECO:0000256" key="4">
    <source>
        <dbReference type="ARBA" id="ARBA00023163"/>
    </source>
</evidence>
<sequence>MSVTTCRLDGPVEFLSIGQFVSGPGWRHTRRIIDSSELMFVRRGTLPIRVGEREMRVGAGEVILLPRGVEHAGTEIITDDLEFYWLHFRLPDARVIAASSAADLPQDDRTLILPDRDRIPDPDRVAVLCGQLIDVYARFGPHRNAYCDYLATSLLLEISVQERASMTMALNPSAYMIGGIIGIRADGRPILAAESGGVGHDAAPDGAADGPDDANDAVGCGSGSRSGGDEPSDTSARRIGLAPMLAVRAWIMANACDDITVAAVAARFHYSPSYLTVMYKRVFGVGVAEQITEYRIDRARDLLSTTASPIANIAHDVGYDDPKYFMRVFKRRTGLTPGQYRDAFPKRLYNSV</sequence>
<feature type="domain" description="HTH araC/xylS-type" evidence="6">
    <location>
        <begin position="245"/>
        <end position="343"/>
    </location>
</feature>
<evidence type="ECO:0000256" key="1">
    <source>
        <dbReference type="ARBA" id="ARBA00023015"/>
    </source>
</evidence>
<dbReference type="Gene3D" id="1.10.10.60">
    <property type="entry name" value="Homeodomain-like"/>
    <property type="match status" value="2"/>
</dbReference>
<feature type="compositionally biased region" description="Low complexity" evidence="5">
    <location>
        <begin position="200"/>
        <end position="209"/>
    </location>
</feature>